<reference evidence="13" key="1">
    <citation type="submission" date="2017-08" db="EMBL/GenBank/DDBJ databases">
        <authorList>
            <person name="Imhoff J.F."/>
            <person name="Rahn T."/>
            <person name="Kuenzel S."/>
            <person name="Neulinger S.C."/>
        </authorList>
    </citation>
    <scope>NUCLEOTIDE SEQUENCE</scope>
    <source>
        <strain evidence="13">DSM 9154</strain>
    </source>
</reference>
<keyword evidence="12" id="KW-1003">Cell membrane</keyword>
<comment type="cofactor">
    <cofactor evidence="1 12">
        <name>heme b</name>
        <dbReference type="ChEBI" id="CHEBI:60344"/>
    </cofactor>
</comment>
<comment type="subcellular location">
    <subcellularLocation>
        <location evidence="12">Cell membrane</location>
        <topology evidence="12">Multi-pass membrane protein</topology>
    </subcellularLocation>
    <subcellularLocation>
        <location evidence="2">Membrane</location>
        <topology evidence="2">Multi-pass membrane protein</topology>
    </subcellularLocation>
</comment>
<keyword evidence="7 12" id="KW-0408">Iron</keyword>
<dbReference type="GO" id="GO:0016653">
    <property type="term" value="F:oxidoreductase activity, acting on NAD(P)H, heme protein as acceptor"/>
    <property type="evidence" value="ECO:0007669"/>
    <property type="project" value="TreeGrafter"/>
</dbReference>
<comment type="function">
    <text evidence="12">Catalyzes the conversion of heme O to heme A by two successive hydroxylations of the methyl group at C8. The first hydroxylation forms heme I, the second hydroxylation results in an unstable dihydroxymethyl group, which spontaneously dehydrates, resulting in the formyl group of heme A.</text>
</comment>
<dbReference type="AlphaFoldDB" id="A0A934V0Z8"/>
<feature type="transmembrane region" description="Helical" evidence="12">
    <location>
        <begin position="23"/>
        <end position="45"/>
    </location>
</feature>
<dbReference type="InterPro" id="IPR003780">
    <property type="entry name" value="COX15/CtaA_fam"/>
</dbReference>
<evidence type="ECO:0000256" key="7">
    <source>
        <dbReference type="ARBA" id="ARBA00023004"/>
    </source>
</evidence>
<evidence type="ECO:0000256" key="4">
    <source>
        <dbReference type="ARBA" id="ARBA00022723"/>
    </source>
</evidence>
<keyword evidence="4 12" id="KW-0479">Metal-binding</keyword>
<keyword evidence="5 12" id="KW-1133">Transmembrane helix</keyword>
<dbReference type="Proteomes" id="UP000778970">
    <property type="component" value="Unassembled WGS sequence"/>
</dbReference>
<evidence type="ECO:0000256" key="2">
    <source>
        <dbReference type="ARBA" id="ARBA00004141"/>
    </source>
</evidence>
<evidence type="ECO:0000256" key="9">
    <source>
        <dbReference type="ARBA" id="ARBA00023136"/>
    </source>
</evidence>
<sequence length="364" mass="39622">MSTLAASSDRADRRVPNQAGDRAVGLWLLSVAVMIFAMAVIGAITRLTESGLSIMEWAPISGTLPPLSHDEWERLFALYKTIPEYQQINRGMSLADFKEIFWWEWIHRLWGRLIGAVFAGGFLILLFRRKISRALTPHLIAMFALGGLQGLVGWYMVASGFAERTDVSQYRLAAHLGLALAIYAYVLWITFGLLAPAPAQSDGARALRTGLRAFAGLLAATILAGALVAGINAGLTYNTFPKMAGEWVPSGYWIREPTWANPFENPAAVQFNHRVLAVLTVITALGLWGWARTRPLAATARRAFDLLALAALGQLGLGIWTLLWVVPVWLGAAHQAGALTLLALTVWALTRLSPTSNTPTPARG</sequence>
<dbReference type="GO" id="GO:0005886">
    <property type="term" value="C:plasma membrane"/>
    <property type="evidence" value="ECO:0007669"/>
    <property type="project" value="UniProtKB-SubCell"/>
</dbReference>
<dbReference type="GO" id="GO:0046872">
    <property type="term" value="F:metal ion binding"/>
    <property type="evidence" value="ECO:0007669"/>
    <property type="project" value="UniProtKB-KW"/>
</dbReference>
<feature type="transmembrane region" description="Helical" evidence="12">
    <location>
        <begin position="303"/>
        <end position="326"/>
    </location>
</feature>
<protein>
    <recommendedName>
        <fullName evidence="12">Heme A synthase</fullName>
        <shortName evidence="12">HAS</shortName>
        <ecNumber evidence="12">1.17.99.9</ecNumber>
    </recommendedName>
    <alternativeName>
        <fullName evidence="12">Cytochrome aa3-controlling protein</fullName>
    </alternativeName>
</protein>
<reference evidence="13" key="2">
    <citation type="journal article" date="2020" name="Microorganisms">
        <title>Osmotic Adaptation and Compatible Solute Biosynthesis of Phototrophic Bacteria as Revealed from Genome Analyses.</title>
        <authorList>
            <person name="Imhoff J.F."/>
            <person name="Rahn T."/>
            <person name="Kunzel S."/>
            <person name="Keller A."/>
            <person name="Neulinger S.C."/>
        </authorList>
    </citation>
    <scope>NUCLEOTIDE SEQUENCE</scope>
    <source>
        <strain evidence="13">DSM 9154</strain>
    </source>
</reference>
<feature type="transmembrane region" description="Helical" evidence="12">
    <location>
        <begin position="332"/>
        <end position="350"/>
    </location>
</feature>
<dbReference type="GO" id="GO:0120547">
    <property type="term" value="F:heme A synthase activity"/>
    <property type="evidence" value="ECO:0007669"/>
    <property type="project" value="UniProtKB-EC"/>
</dbReference>
<organism evidence="13 14">
    <name type="scientific">Rhodovibrio salinarum</name>
    <dbReference type="NCBI Taxonomy" id="1087"/>
    <lineage>
        <taxon>Bacteria</taxon>
        <taxon>Pseudomonadati</taxon>
        <taxon>Pseudomonadota</taxon>
        <taxon>Alphaproteobacteria</taxon>
        <taxon>Rhodospirillales</taxon>
        <taxon>Rhodovibrionaceae</taxon>
        <taxon>Rhodovibrio</taxon>
    </lineage>
</organism>
<proteinExistence type="inferred from homology"/>
<keyword evidence="8 12" id="KW-0350">Heme biosynthesis</keyword>
<keyword evidence="9 12" id="KW-0472">Membrane</keyword>
<feature type="binding site" description="axial binding residue" evidence="12">
    <location>
        <position position="273"/>
    </location>
    <ligand>
        <name>heme</name>
        <dbReference type="ChEBI" id="CHEBI:30413"/>
    </ligand>
    <ligandPart>
        <name>Fe</name>
        <dbReference type="ChEBI" id="CHEBI:18248"/>
    </ligandPart>
</feature>
<dbReference type="EMBL" id="NRRE01000032">
    <property type="protein sequence ID" value="MBK1698877.1"/>
    <property type="molecule type" value="Genomic_DNA"/>
</dbReference>
<dbReference type="PANTHER" id="PTHR23289:SF2">
    <property type="entry name" value="CYTOCHROME C OXIDASE ASSEMBLY PROTEIN COX15 HOMOLOG"/>
    <property type="match status" value="1"/>
</dbReference>
<feature type="binding site" description="axial binding residue" evidence="12">
    <location>
        <position position="334"/>
    </location>
    <ligand>
        <name>heme</name>
        <dbReference type="ChEBI" id="CHEBI:30413"/>
    </ligand>
    <ligandPart>
        <name>Fe</name>
        <dbReference type="ChEBI" id="CHEBI:18248"/>
    </ligandPart>
</feature>
<comment type="pathway">
    <text evidence="10 12">Porphyrin-containing compound metabolism; heme A biosynthesis; heme A from heme O: step 1/1.</text>
</comment>
<feature type="transmembrane region" description="Helical" evidence="12">
    <location>
        <begin position="214"/>
        <end position="235"/>
    </location>
</feature>
<comment type="catalytic activity">
    <reaction evidence="11">
        <text>Fe(II)-heme o + 2 A + H2O = Fe(II)-heme a + 2 AH2</text>
        <dbReference type="Rhea" id="RHEA:63388"/>
        <dbReference type="ChEBI" id="CHEBI:13193"/>
        <dbReference type="ChEBI" id="CHEBI:15377"/>
        <dbReference type="ChEBI" id="CHEBI:17499"/>
        <dbReference type="ChEBI" id="CHEBI:60530"/>
        <dbReference type="ChEBI" id="CHEBI:61715"/>
        <dbReference type="EC" id="1.17.99.9"/>
    </reaction>
    <physiologicalReaction direction="left-to-right" evidence="11">
        <dbReference type="Rhea" id="RHEA:63389"/>
    </physiologicalReaction>
</comment>
<dbReference type="PANTHER" id="PTHR23289">
    <property type="entry name" value="CYTOCHROME C OXIDASE ASSEMBLY PROTEIN COX15"/>
    <property type="match status" value="1"/>
</dbReference>
<comment type="subunit">
    <text evidence="12">Interacts with CtaB.</text>
</comment>
<evidence type="ECO:0000256" key="6">
    <source>
        <dbReference type="ARBA" id="ARBA00023002"/>
    </source>
</evidence>
<feature type="transmembrane region" description="Helical" evidence="12">
    <location>
        <begin position="109"/>
        <end position="127"/>
    </location>
</feature>
<dbReference type="GO" id="GO:0006784">
    <property type="term" value="P:heme A biosynthetic process"/>
    <property type="evidence" value="ECO:0007669"/>
    <property type="project" value="UniProtKB-UniRule"/>
</dbReference>
<evidence type="ECO:0000256" key="12">
    <source>
        <dbReference type="HAMAP-Rule" id="MF_01665"/>
    </source>
</evidence>
<feature type="transmembrane region" description="Helical" evidence="12">
    <location>
        <begin position="139"/>
        <end position="157"/>
    </location>
</feature>
<evidence type="ECO:0000256" key="5">
    <source>
        <dbReference type="ARBA" id="ARBA00022989"/>
    </source>
</evidence>
<accession>A0A934V0Z8</accession>
<evidence type="ECO:0000313" key="14">
    <source>
        <dbReference type="Proteomes" id="UP000778970"/>
    </source>
</evidence>
<evidence type="ECO:0000256" key="11">
    <source>
        <dbReference type="ARBA" id="ARBA00048044"/>
    </source>
</evidence>
<gene>
    <name evidence="12" type="primary">ctaA</name>
    <name evidence="13" type="ORF">CKO21_16650</name>
</gene>
<dbReference type="Pfam" id="PF02628">
    <property type="entry name" value="COX15-CtaA"/>
    <property type="match status" value="1"/>
</dbReference>
<feature type="transmembrane region" description="Helical" evidence="12">
    <location>
        <begin position="172"/>
        <end position="194"/>
    </location>
</feature>
<dbReference type="InterPro" id="IPR023754">
    <property type="entry name" value="HemeA_Synthase_type2"/>
</dbReference>
<evidence type="ECO:0000256" key="8">
    <source>
        <dbReference type="ARBA" id="ARBA00023133"/>
    </source>
</evidence>
<name>A0A934V0Z8_9PROT</name>
<evidence type="ECO:0000256" key="10">
    <source>
        <dbReference type="ARBA" id="ARBA00044501"/>
    </source>
</evidence>
<keyword evidence="3 12" id="KW-0812">Transmembrane</keyword>
<evidence type="ECO:0000313" key="13">
    <source>
        <dbReference type="EMBL" id="MBK1698877.1"/>
    </source>
</evidence>
<feature type="transmembrane region" description="Helical" evidence="12">
    <location>
        <begin position="271"/>
        <end position="291"/>
    </location>
</feature>
<evidence type="ECO:0000256" key="3">
    <source>
        <dbReference type="ARBA" id="ARBA00022692"/>
    </source>
</evidence>
<dbReference type="EC" id="1.17.99.9" evidence="12"/>
<comment type="similarity">
    <text evidence="12">Belongs to the COX15/CtaA family. Type 2 subfamily.</text>
</comment>
<dbReference type="HAMAP" id="MF_01665">
    <property type="entry name" value="HemeA_synth_type2"/>
    <property type="match status" value="1"/>
</dbReference>
<keyword evidence="14" id="KW-1185">Reference proteome</keyword>
<keyword evidence="6 12" id="KW-0560">Oxidoreductase</keyword>
<evidence type="ECO:0000256" key="1">
    <source>
        <dbReference type="ARBA" id="ARBA00001970"/>
    </source>
</evidence>
<comment type="caution">
    <text evidence="13">The sequence shown here is derived from an EMBL/GenBank/DDBJ whole genome shotgun (WGS) entry which is preliminary data.</text>
</comment>